<dbReference type="Pfam" id="PF05730">
    <property type="entry name" value="CFEM"/>
    <property type="match status" value="1"/>
</dbReference>
<evidence type="ECO:0000256" key="3">
    <source>
        <dbReference type="ARBA" id="ARBA00004613"/>
    </source>
</evidence>
<feature type="transmembrane region" description="Helical" evidence="14">
    <location>
        <begin position="260"/>
        <end position="280"/>
    </location>
</feature>
<accession>A0A6A6RDK8</accession>
<feature type="transmembrane region" description="Helical" evidence="14">
    <location>
        <begin position="212"/>
        <end position="231"/>
    </location>
</feature>
<feature type="signal peptide" evidence="15">
    <location>
        <begin position="1"/>
        <end position="19"/>
    </location>
</feature>
<evidence type="ECO:0000256" key="11">
    <source>
        <dbReference type="ARBA" id="ARBA00023157"/>
    </source>
</evidence>
<evidence type="ECO:0000313" key="19">
    <source>
        <dbReference type="Proteomes" id="UP000799750"/>
    </source>
</evidence>
<evidence type="ECO:0000256" key="2">
    <source>
        <dbReference type="ARBA" id="ARBA00004589"/>
    </source>
</evidence>
<evidence type="ECO:0000256" key="4">
    <source>
        <dbReference type="ARBA" id="ARBA00010031"/>
    </source>
</evidence>
<comment type="similarity">
    <text evidence="4">Belongs to the RBT5 family.</text>
</comment>
<evidence type="ECO:0000256" key="5">
    <source>
        <dbReference type="ARBA" id="ARBA00022525"/>
    </source>
</evidence>
<evidence type="ECO:0000256" key="6">
    <source>
        <dbReference type="ARBA" id="ARBA00022622"/>
    </source>
</evidence>
<dbReference type="InterPro" id="IPR008427">
    <property type="entry name" value="Extracellular_membr_CFEM_dom"/>
</dbReference>
<dbReference type="PANTHER" id="PTHR33048">
    <property type="entry name" value="PTH11-LIKE INTEGRAL MEMBRANE PROTEIN (AFU_ORTHOLOGUE AFUA_5G11245)"/>
    <property type="match status" value="1"/>
</dbReference>
<evidence type="ECO:0000256" key="1">
    <source>
        <dbReference type="ARBA" id="ARBA00004141"/>
    </source>
</evidence>
<keyword evidence="9 14" id="KW-1133">Transmembrane helix</keyword>
<feature type="transmembrane region" description="Helical" evidence="14">
    <location>
        <begin position="182"/>
        <end position="200"/>
    </location>
</feature>
<dbReference type="InterPro" id="IPR052337">
    <property type="entry name" value="SAT4-like"/>
</dbReference>
<dbReference type="PANTHER" id="PTHR33048:SF160">
    <property type="entry name" value="SAT4 FAMILY MEMBRANE PROTEIN"/>
    <property type="match status" value="1"/>
</dbReference>
<evidence type="ECO:0000256" key="9">
    <source>
        <dbReference type="ARBA" id="ARBA00022989"/>
    </source>
</evidence>
<feature type="domain" description="Rhodopsin" evidence="17">
    <location>
        <begin position="116"/>
        <end position="354"/>
    </location>
</feature>
<dbReference type="OrthoDB" id="5378633at2759"/>
<gene>
    <name evidence="18" type="ORF">BU16DRAFT_554699</name>
</gene>
<evidence type="ECO:0000256" key="15">
    <source>
        <dbReference type="SAM" id="SignalP"/>
    </source>
</evidence>
<evidence type="ECO:0000256" key="7">
    <source>
        <dbReference type="ARBA" id="ARBA00022692"/>
    </source>
</evidence>
<evidence type="ECO:0000256" key="10">
    <source>
        <dbReference type="ARBA" id="ARBA00023136"/>
    </source>
</evidence>
<dbReference type="AlphaFoldDB" id="A0A6A6RDK8"/>
<evidence type="ECO:0000256" key="12">
    <source>
        <dbReference type="ARBA" id="ARBA00023288"/>
    </source>
</evidence>
<proteinExistence type="inferred from homology"/>
<protein>
    <submittedName>
        <fullName evidence="18">Uncharacterized protein</fullName>
    </submittedName>
</protein>
<dbReference type="Pfam" id="PF20684">
    <property type="entry name" value="Fung_rhodopsin"/>
    <property type="match status" value="1"/>
</dbReference>
<keyword evidence="6" id="KW-0325">Glycoprotein</keyword>
<evidence type="ECO:0000256" key="13">
    <source>
        <dbReference type="ARBA" id="ARBA00038359"/>
    </source>
</evidence>
<feature type="chain" id="PRO_5025513133" evidence="15">
    <location>
        <begin position="20"/>
        <end position="470"/>
    </location>
</feature>
<dbReference type="InterPro" id="IPR049326">
    <property type="entry name" value="Rhodopsin_dom_fungi"/>
</dbReference>
<keyword evidence="11" id="KW-1015">Disulfide bond</keyword>
<feature type="transmembrane region" description="Helical" evidence="14">
    <location>
        <begin position="331"/>
        <end position="351"/>
    </location>
</feature>
<keyword evidence="6" id="KW-0336">GPI-anchor</keyword>
<feature type="transmembrane region" description="Helical" evidence="14">
    <location>
        <begin position="134"/>
        <end position="154"/>
    </location>
</feature>
<dbReference type="Proteomes" id="UP000799750">
    <property type="component" value="Unassembled WGS sequence"/>
</dbReference>
<feature type="domain" description="CFEM" evidence="16">
    <location>
        <begin position="27"/>
        <end position="86"/>
    </location>
</feature>
<evidence type="ECO:0000256" key="14">
    <source>
        <dbReference type="SAM" id="Phobius"/>
    </source>
</evidence>
<reference evidence="18" key="1">
    <citation type="journal article" date="2020" name="Stud. Mycol.">
        <title>101 Dothideomycetes genomes: a test case for predicting lifestyles and emergence of pathogens.</title>
        <authorList>
            <person name="Haridas S."/>
            <person name="Albert R."/>
            <person name="Binder M."/>
            <person name="Bloem J."/>
            <person name="Labutti K."/>
            <person name="Salamov A."/>
            <person name="Andreopoulos B."/>
            <person name="Baker S."/>
            <person name="Barry K."/>
            <person name="Bills G."/>
            <person name="Bluhm B."/>
            <person name="Cannon C."/>
            <person name="Castanera R."/>
            <person name="Culley D."/>
            <person name="Daum C."/>
            <person name="Ezra D."/>
            <person name="Gonzalez J."/>
            <person name="Henrissat B."/>
            <person name="Kuo A."/>
            <person name="Liang C."/>
            <person name="Lipzen A."/>
            <person name="Lutzoni F."/>
            <person name="Magnuson J."/>
            <person name="Mondo S."/>
            <person name="Nolan M."/>
            <person name="Ohm R."/>
            <person name="Pangilinan J."/>
            <person name="Park H.-J."/>
            <person name="Ramirez L."/>
            <person name="Alfaro M."/>
            <person name="Sun H."/>
            <person name="Tritt A."/>
            <person name="Yoshinaga Y."/>
            <person name="Zwiers L.-H."/>
            <person name="Turgeon B."/>
            <person name="Goodwin S."/>
            <person name="Spatafora J."/>
            <person name="Crous P."/>
            <person name="Grigoriev I."/>
        </authorList>
    </citation>
    <scope>NUCLEOTIDE SEQUENCE</scope>
    <source>
        <strain evidence="18">CBS 269.34</strain>
    </source>
</reference>
<feature type="transmembrane region" description="Helical" evidence="14">
    <location>
        <begin position="101"/>
        <end position="122"/>
    </location>
</feature>
<comment type="subcellular location">
    <subcellularLocation>
        <location evidence="2">Membrane</location>
        <topology evidence="2">Lipid-anchor</topology>
        <topology evidence="2">GPI-anchor</topology>
    </subcellularLocation>
    <subcellularLocation>
        <location evidence="1">Membrane</location>
        <topology evidence="1">Multi-pass membrane protein</topology>
    </subcellularLocation>
    <subcellularLocation>
        <location evidence="3">Secreted</location>
    </subcellularLocation>
</comment>
<evidence type="ECO:0000259" key="16">
    <source>
        <dbReference type="Pfam" id="PF05730"/>
    </source>
</evidence>
<feature type="transmembrane region" description="Helical" evidence="14">
    <location>
        <begin position="292"/>
        <end position="311"/>
    </location>
</feature>
<organism evidence="18 19">
    <name type="scientific">Lophium mytilinum</name>
    <dbReference type="NCBI Taxonomy" id="390894"/>
    <lineage>
        <taxon>Eukaryota</taxon>
        <taxon>Fungi</taxon>
        <taxon>Dikarya</taxon>
        <taxon>Ascomycota</taxon>
        <taxon>Pezizomycotina</taxon>
        <taxon>Dothideomycetes</taxon>
        <taxon>Pleosporomycetidae</taxon>
        <taxon>Mytilinidiales</taxon>
        <taxon>Mytilinidiaceae</taxon>
        <taxon>Lophium</taxon>
    </lineage>
</organism>
<dbReference type="EMBL" id="MU004181">
    <property type="protein sequence ID" value="KAF2502651.1"/>
    <property type="molecule type" value="Genomic_DNA"/>
</dbReference>
<keyword evidence="19" id="KW-1185">Reference proteome</keyword>
<evidence type="ECO:0000313" key="18">
    <source>
        <dbReference type="EMBL" id="KAF2502651.1"/>
    </source>
</evidence>
<keyword evidence="10 14" id="KW-0472">Membrane</keyword>
<sequence>MKYFRSLLLFTSTLSLVQGDLLASATKALPDCAIKCLVSAISVSSCAVTDVACIAHDQALELKVQGCVKEACTIKEALVTKNFTSSAFGAPIRDRTKDVSITGVTGGALALVVVGLRVIARLPCLGGQWGNDDWAILVAMLPVIPLTCLSVILANDGLGKDLWTVPFEKVTTILHLYYFDEIIYLTAIALTKISILFFYLRIFPGKNFRKCVYGVMACCVLYIVGFIPPVIAQCRPINLAWKHWDGEHEGHCINLNVEGWISAAVNIAIDVMVILLPLQQIVKLKLSRRKKYGLIVMFTMGVFVTVISMLRLKWMIQFANTENVTWDYVPIGYWSTIEVHIGIICACLPALRALQFRIFPSTAHASQYAANYYDTSKRGHSGYNTQASNASIIHSPAMKSERDKDRKGAREFVPLDDLCVESMNLVVAGKGGRPREIRTLGRAESDGGTRIVVRKEYSVAVEEGRGGVFE</sequence>
<evidence type="ECO:0000256" key="8">
    <source>
        <dbReference type="ARBA" id="ARBA00022729"/>
    </source>
</evidence>
<name>A0A6A6RDK8_9PEZI</name>
<dbReference type="GO" id="GO:0005576">
    <property type="term" value="C:extracellular region"/>
    <property type="evidence" value="ECO:0007669"/>
    <property type="project" value="UniProtKB-SubCell"/>
</dbReference>
<keyword evidence="8 15" id="KW-0732">Signal</keyword>
<comment type="similarity">
    <text evidence="13">Belongs to the SAT4 family.</text>
</comment>
<evidence type="ECO:0000259" key="17">
    <source>
        <dbReference type="Pfam" id="PF20684"/>
    </source>
</evidence>
<keyword evidence="7 14" id="KW-0812">Transmembrane</keyword>
<keyword evidence="5" id="KW-0964">Secreted</keyword>
<keyword evidence="12" id="KW-0449">Lipoprotein</keyword>
<dbReference type="GO" id="GO:0098552">
    <property type="term" value="C:side of membrane"/>
    <property type="evidence" value="ECO:0007669"/>
    <property type="project" value="UniProtKB-KW"/>
</dbReference>